<keyword evidence="4" id="KW-0648">Protein biosynthesis</keyword>
<evidence type="ECO:0000256" key="2">
    <source>
        <dbReference type="ARBA" id="ARBA00022741"/>
    </source>
</evidence>
<dbReference type="GO" id="GO:0005524">
    <property type="term" value="F:ATP binding"/>
    <property type="evidence" value="ECO:0007669"/>
    <property type="project" value="UniProtKB-KW"/>
</dbReference>
<keyword evidence="1" id="KW-0436">Ligase</keyword>
<dbReference type="PANTHER" id="PTHR11659:SF2">
    <property type="entry name" value="GLUTAMYL-TRNA(GLN) AMIDOTRANSFERASE SUBUNIT E"/>
    <property type="match status" value="1"/>
</dbReference>
<evidence type="ECO:0000313" key="7">
    <source>
        <dbReference type="EMBL" id="GAJ06715.1"/>
    </source>
</evidence>
<dbReference type="AlphaFoldDB" id="X1VHB9"/>
<protein>
    <recommendedName>
        <fullName evidence="6">Aspartyl/Glutamyl-tRNA(Gln) amidotransferase subunit B/E catalytic domain-containing protein</fullName>
    </recommendedName>
</protein>
<dbReference type="SUPFAM" id="SSF55931">
    <property type="entry name" value="Glutamine synthetase/guanido kinase"/>
    <property type="match status" value="1"/>
</dbReference>
<feature type="region of interest" description="Disordered" evidence="5">
    <location>
        <begin position="1"/>
        <end position="53"/>
    </location>
</feature>
<feature type="compositionally biased region" description="Basic and acidic residues" evidence="5">
    <location>
        <begin position="34"/>
        <end position="53"/>
    </location>
</feature>
<feature type="non-terminal residue" evidence="7">
    <location>
        <position position="231"/>
    </location>
</feature>
<reference evidence="7" key="1">
    <citation type="journal article" date="2014" name="Front. Microbiol.">
        <title>High frequency of phylogenetically diverse reductive dehalogenase-homologous genes in deep subseafloor sedimentary metagenomes.</title>
        <authorList>
            <person name="Kawai M."/>
            <person name="Futagami T."/>
            <person name="Toyoda A."/>
            <person name="Takaki Y."/>
            <person name="Nishi S."/>
            <person name="Hori S."/>
            <person name="Arai W."/>
            <person name="Tsubouchi T."/>
            <person name="Morono Y."/>
            <person name="Uchiyama I."/>
            <person name="Ito T."/>
            <person name="Fujiyama A."/>
            <person name="Inagaki F."/>
            <person name="Takami H."/>
        </authorList>
    </citation>
    <scope>NUCLEOTIDE SEQUENCE</scope>
    <source>
        <strain evidence="7">Expedition CK06-06</strain>
    </source>
</reference>
<feature type="non-terminal residue" evidence="7">
    <location>
        <position position="1"/>
    </location>
</feature>
<sequence>PNGVPQGGASTPRRGEYPKEGREPFQGLFKASSRPRDISAPKSVPSKEGKEISTRGNYEKLKFKSGLEIHQQLDTHKLFCNCPSILRKDEPDFEVERKLHAVAGESGEVDVAAQYQAGLEKTFIYQRHKENSCLVELDEEPPHEINKEALKIALQVALLLNCKIQPITQIMRKTVIDGSNTSGFQRTVLIARDGYVETSQGRVGIDTICLEEDSARKVNTPSGVHQGGAST</sequence>
<dbReference type="InterPro" id="IPR014746">
    <property type="entry name" value="Gln_synth/guanido_kin_cat_dom"/>
</dbReference>
<keyword evidence="2" id="KW-0547">Nucleotide-binding</keyword>
<dbReference type="InterPro" id="IPR006075">
    <property type="entry name" value="Asn/Gln-tRNA_Trfase_suB/E_cat"/>
</dbReference>
<dbReference type="GO" id="GO:0006412">
    <property type="term" value="P:translation"/>
    <property type="evidence" value="ECO:0007669"/>
    <property type="project" value="UniProtKB-KW"/>
</dbReference>
<evidence type="ECO:0000256" key="1">
    <source>
        <dbReference type="ARBA" id="ARBA00022598"/>
    </source>
</evidence>
<feature type="domain" description="Aspartyl/Glutamyl-tRNA(Gln) amidotransferase subunit B/E catalytic" evidence="6">
    <location>
        <begin position="65"/>
        <end position="220"/>
    </location>
</feature>
<dbReference type="GO" id="GO:0050567">
    <property type="term" value="F:glutaminyl-tRNA synthase (glutamine-hydrolyzing) activity"/>
    <property type="evidence" value="ECO:0007669"/>
    <property type="project" value="TreeGrafter"/>
</dbReference>
<dbReference type="Pfam" id="PF02934">
    <property type="entry name" value="GatB_N"/>
    <property type="match status" value="1"/>
</dbReference>
<keyword evidence="3" id="KW-0067">ATP-binding</keyword>
<dbReference type="GO" id="GO:0070681">
    <property type="term" value="P:glutaminyl-tRNAGln biosynthesis via transamidation"/>
    <property type="evidence" value="ECO:0007669"/>
    <property type="project" value="TreeGrafter"/>
</dbReference>
<dbReference type="InterPro" id="IPR017959">
    <property type="entry name" value="Asn/Gln-tRNA_amidoTrfase_suB/E"/>
</dbReference>
<evidence type="ECO:0000259" key="6">
    <source>
        <dbReference type="Pfam" id="PF02934"/>
    </source>
</evidence>
<feature type="compositionally biased region" description="Basic and acidic residues" evidence="5">
    <location>
        <begin position="13"/>
        <end position="23"/>
    </location>
</feature>
<accession>X1VHB9</accession>
<name>X1VHB9_9ZZZZ</name>
<comment type="caution">
    <text evidence="7">The sequence shown here is derived from an EMBL/GenBank/DDBJ whole genome shotgun (WGS) entry which is preliminary data.</text>
</comment>
<dbReference type="PANTHER" id="PTHR11659">
    <property type="entry name" value="GLUTAMYL-TRNA GLN AMIDOTRANSFERASE SUBUNIT B MITOCHONDRIAL AND PROKARYOTIC PET112-RELATED"/>
    <property type="match status" value="1"/>
</dbReference>
<evidence type="ECO:0000256" key="3">
    <source>
        <dbReference type="ARBA" id="ARBA00022840"/>
    </source>
</evidence>
<dbReference type="EMBL" id="BARW01034464">
    <property type="protein sequence ID" value="GAJ06715.1"/>
    <property type="molecule type" value="Genomic_DNA"/>
</dbReference>
<evidence type="ECO:0000256" key="4">
    <source>
        <dbReference type="ARBA" id="ARBA00022917"/>
    </source>
</evidence>
<proteinExistence type="predicted"/>
<gene>
    <name evidence="7" type="ORF">S12H4_54014</name>
</gene>
<organism evidence="7">
    <name type="scientific">marine sediment metagenome</name>
    <dbReference type="NCBI Taxonomy" id="412755"/>
    <lineage>
        <taxon>unclassified sequences</taxon>
        <taxon>metagenomes</taxon>
        <taxon>ecological metagenomes</taxon>
    </lineage>
</organism>
<evidence type="ECO:0000256" key="5">
    <source>
        <dbReference type="SAM" id="MobiDB-lite"/>
    </source>
</evidence>